<evidence type="ECO:0000256" key="1">
    <source>
        <dbReference type="SAM" id="MobiDB-lite"/>
    </source>
</evidence>
<feature type="region of interest" description="Disordered" evidence="1">
    <location>
        <begin position="240"/>
        <end position="278"/>
    </location>
</feature>
<name>A0A150U2C9_SORCE</name>
<evidence type="ECO:0000313" key="2">
    <source>
        <dbReference type="EMBL" id="KYG11083.1"/>
    </source>
</evidence>
<organism evidence="2 3">
    <name type="scientific">Sorangium cellulosum</name>
    <name type="common">Polyangium cellulosum</name>
    <dbReference type="NCBI Taxonomy" id="56"/>
    <lineage>
        <taxon>Bacteria</taxon>
        <taxon>Pseudomonadati</taxon>
        <taxon>Myxococcota</taxon>
        <taxon>Polyangia</taxon>
        <taxon>Polyangiales</taxon>
        <taxon>Polyangiaceae</taxon>
        <taxon>Sorangium</taxon>
    </lineage>
</organism>
<dbReference type="EMBL" id="JEME01000132">
    <property type="protein sequence ID" value="KYG11083.1"/>
    <property type="molecule type" value="Genomic_DNA"/>
</dbReference>
<feature type="region of interest" description="Disordered" evidence="1">
    <location>
        <begin position="157"/>
        <end position="197"/>
    </location>
</feature>
<gene>
    <name evidence="2" type="ORF">BE21_08720</name>
</gene>
<reference evidence="2 3" key="1">
    <citation type="submission" date="2014-02" db="EMBL/GenBank/DDBJ databases">
        <title>The small core and large imbalanced accessory genome model reveals a collaborative survival strategy of Sorangium cellulosum strains in nature.</title>
        <authorList>
            <person name="Han K."/>
            <person name="Peng R."/>
            <person name="Blom J."/>
            <person name="Li Y.-Z."/>
        </authorList>
    </citation>
    <scope>NUCLEOTIDE SEQUENCE [LARGE SCALE GENOMIC DNA]</scope>
    <source>
        <strain evidence="2 3">So0007-03</strain>
    </source>
</reference>
<accession>A0A150U2C9</accession>
<dbReference type="Proteomes" id="UP000075502">
    <property type="component" value="Unassembled WGS sequence"/>
</dbReference>
<feature type="compositionally biased region" description="Polar residues" evidence="1">
    <location>
        <begin position="187"/>
        <end position="197"/>
    </location>
</feature>
<dbReference type="AlphaFoldDB" id="A0A150U2C9"/>
<feature type="compositionally biased region" description="Pro residues" evidence="1">
    <location>
        <begin position="158"/>
        <end position="170"/>
    </location>
</feature>
<proteinExistence type="predicted"/>
<comment type="caution">
    <text evidence="2">The sequence shown here is derived from an EMBL/GenBank/DDBJ whole genome shotgun (WGS) entry which is preliminary data.</text>
</comment>
<sequence>MAERTADPTPPADPEIAGVALSAYAAVLAYVAEGVSLEQSLDHAAIPVAAWPQVEATWSARLAESAMEDGALVEACDQHRLAAQAHVDRKVPPLDTELRAWLDFFRAFTAAEDPLGFLEARGLGEGDVFRMLGFWHERIAADEQVRNEATALLAAAPGPAPEVRPQPPTLKAPTRRPRRAAKEQAKQRTASVVLSETQPLSNISEPILPFLQPVSAPAVSPPPPPRAPVVRKGLDEQTALAFPGPSAPALPFAGRAPRGSERGAPPSQDPALPPAAGAAPGLVEQATSEVFAIAKQTLPFAKSAPSPAAGAAPGSVEQATSEVFAIAKQTLPFAESAPSPAAPGPRLSLEDYVTMLAEIAASPAAERATIARYGLTPEGKRDEDSAWMARFAADPRLRVKWLDELRAAGERIRSKQ</sequence>
<evidence type="ECO:0000313" key="3">
    <source>
        <dbReference type="Proteomes" id="UP000075502"/>
    </source>
</evidence>
<protein>
    <submittedName>
        <fullName evidence="2">Uncharacterized protein</fullName>
    </submittedName>
</protein>